<keyword evidence="3" id="KW-1185">Reference proteome</keyword>
<sequence length="67" mass="7203">MKGGKSKAETKKTETKTEYTNRGYNQGGFSNRGPNGYQRDGSHMNRGGGMVVNGTSRTVATRVFATA</sequence>
<name>A0A7J0E372_9ERIC</name>
<evidence type="ECO:0000256" key="1">
    <source>
        <dbReference type="SAM" id="MobiDB-lite"/>
    </source>
</evidence>
<dbReference type="EMBL" id="BJWL01000001">
    <property type="protein sequence ID" value="GFY80860.1"/>
    <property type="molecule type" value="Genomic_DNA"/>
</dbReference>
<proteinExistence type="predicted"/>
<feature type="compositionally biased region" description="Basic and acidic residues" evidence="1">
    <location>
        <begin position="1"/>
        <end position="19"/>
    </location>
</feature>
<dbReference type="Proteomes" id="UP000585474">
    <property type="component" value="Unassembled WGS sequence"/>
</dbReference>
<accession>A0A7J0E372</accession>
<evidence type="ECO:0000313" key="3">
    <source>
        <dbReference type="Proteomes" id="UP000585474"/>
    </source>
</evidence>
<reference evidence="2 3" key="1">
    <citation type="submission" date="2019-07" db="EMBL/GenBank/DDBJ databases">
        <title>De Novo Assembly of kiwifruit Actinidia rufa.</title>
        <authorList>
            <person name="Sugita-Konishi S."/>
            <person name="Sato K."/>
            <person name="Mori E."/>
            <person name="Abe Y."/>
            <person name="Kisaki G."/>
            <person name="Hamano K."/>
            <person name="Suezawa K."/>
            <person name="Otani M."/>
            <person name="Fukuda T."/>
            <person name="Manabe T."/>
            <person name="Gomi K."/>
            <person name="Tabuchi M."/>
            <person name="Akimitsu K."/>
            <person name="Kataoka I."/>
        </authorList>
    </citation>
    <scope>NUCLEOTIDE SEQUENCE [LARGE SCALE GENOMIC DNA]</scope>
    <source>
        <strain evidence="3">cv. Fuchu</strain>
    </source>
</reference>
<feature type="compositionally biased region" description="Polar residues" evidence="1">
    <location>
        <begin position="22"/>
        <end position="33"/>
    </location>
</feature>
<organism evidence="2 3">
    <name type="scientific">Actinidia rufa</name>
    <dbReference type="NCBI Taxonomy" id="165716"/>
    <lineage>
        <taxon>Eukaryota</taxon>
        <taxon>Viridiplantae</taxon>
        <taxon>Streptophyta</taxon>
        <taxon>Embryophyta</taxon>
        <taxon>Tracheophyta</taxon>
        <taxon>Spermatophyta</taxon>
        <taxon>Magnoliopsida</taxon>
        <taxon>eudicotyledons</taxon>
        <taxon>Gunneridae</taxon>
        <taxon>Pentapetalae</taxon>
        <taxon>asterids</taxon>
        <taxon>Ericales</taxon>
        <taxon>Actinidiaceae</taxon>
        <taxon>Actinidia</taxon>
    </lineage>
</organism>
<protein>
    <submittedName>
        <fullName evidence="2">Adaptin family protein</fullName>
    </submittedName>
</protein>
<gene>
    <name evidence="2" type="ORF">Acr_01g0006690</name>
</gene>
<comment type="caution">
    <text evidence="2">The sequence shown here is derived from an EMBL/GenBank/DDBJ whole genome shotgun (WGS) entry which is preliminary data.</text>
</comment>
<feature type="region of interest" description="Disordered" evidence="1">
    <location>
        <begin position="1"/>
        <end position="54"/>
    </location>
</feature>
<evidence type="ECO:0000313" key="2">
    <source>
        <dbReference type="EMBL" id="GFY80860.1"/>
    </source>
</evidence>
<dbReference type="AlphaFoldDB" id="A0A7J0E372"/>